<keyword evidence="5 11" id="KW-1133">Transmembrane helix</keyword>
<name>A0A5P2D609_STRVZ</name>
<dbReference type="InterPro" id="IPR041714">
    <property type="entry name" value="VKOR_Actinobacteria"/>
</dbReference>
<evidence type="ECO:0000256" key="11">
    <source>
        <dbReference type="SAM" id="Phobius"/>
    </source>
</evidence>
<evidence type="ECO:0000313" key="13">
    <source>
        <dbReference type="EMBL" id="QES50173.1"/>
    </source>
</evidence>
<dbReference type="GO" id="GO:0048038">
    <property type="term" value="F:quinone binding"/>
    <property type="evidence" value="ECO:0007669"/>
    <property type="project" value="UniProtKB-KW"/>
</dbReference>
<keyword evidence="3 11" id="KW-0812">Transmembrane</keyword>
<evidence type="ECO:0000256" key="10">
    <source>
        <dbReference type="SAM" id="MobiDB-lite"/>
    </source>
</evidence>
<dbReference type="OrthoDB" id="9783799at2"/>
<keyword evidence="7 11" id="KW-0472">Membrane</keyword>
<evidence type="ECO:0000256" key="4">
    <source>
        <dbReference type="ARBA" id="ARBA00022719"/>
    </source>
</evidence>
<feature type="domain" description="Vitamin K epoxide reductase" evidence="12">
    <location>
        <begin position="22"/>
        <end position="163"/>
    </location>
</feature>
<feature type="transmembrane region" description="Helical" evidence="11">
    <location>
        <begin position="138"/>
        <end position="158"/>
    </location>
</feature>
<dbReference type="Proteomes" id="UP000325211">
    <property type="component" value="Chromosome"/>
</dbReference>
<feature type="transmembrane region" description="Helical" evidence="11">
    <location>
        <begin position="25"/>
        <end position="45"/>
    </location>
</feature>
<proteinExistence type="inferred from homology"/>
<dbReference type="InterPro" id="IPR038354">
    <property type="entry name" value="VKOR_sf"/>
</dbReference>
<evidence type="ECO:0000256" key="1">
    <source>
        <dbReference type="ARBA" id="ARBA00004141"/>
    </source>
</evidence>
<comment type="subcellular location">
    <subcellularLocation>
        <location evidence="1">Membrane</location>
        <topology evidence="1">Multi-pass membrane protein</topology>
    </subcellularLocation>
</comment>
<keyword evidence="4" id="KW-0874">Quinone</keyword>
<keyword evidence="9" id="KW-0676">Redox-active center</keyword>
<dbReference type="AlphaFoldDB" id="A0A5P2D609"/>
<feature type="transmembrane region" description="Helical" evidence="11">
    <location>
        <begin position="85"/>
        <end position="105"/>
    </location>
</feature>
<dbReference type="SMART" id="SM00756">
    <property type="entry name" value="VKc"/>
    <property type="match status" value="1"/>
</dbReference>
<reference evidence="13 14" key="1">
    <citation type="submission" date="2018-05" db="EMBL/GenBank/DDBJ databases">
        <title>Streptomyces venezuelae.</title>
        <authorList>
            <person name="Kim W."/>
            <person name="Lee N."/>
            <person name="Cho B.-K."/>
        </authorList>
    </citation>
    <scope>NUCLEOTIDE SEQUENCE [LARGE SCALE GENOMIC DNA]</scope>
    <source>
        <strain evidence="13 14">ATCC 21782</strain>
    </source>
</reference>
<dbReference type="Gene3D" id="1.20.1440.130">
    <property type="entry name" value="VKOR domain"/>
    <property type="match status" value="1"/>
</dbReference>
<feature type="region of interest" description="Disordered" evidence="10">
    <location>
        <begin position="1"/>
        <end position="20"/>
    </location>
</feature>
<feature type="transmembrane region" description="Helical" evidence="11">
    <location>
        <begin position="111"/>
        <end position="131"/>
    </location>
</feature>
<evidence type="ECO:0000256" key="2">
    <source>
        <dbReference type="ARBA" id="ARBA00006214"/>
    </source>
</evidence>
<keyword evidence="6" id="KW-0560">Oxidoreductase</keyword>
<keyword evidence="8" id="KW-1015">Disulfide bond</keyword>
<dbReference type="Pfam" id="PF07884">
    <property type="entry name" value="VKOR"/>
    <property type="match status" value="1"/>
</dbReference>
<evidence type="ECO:0000256" key="9">
    <source>
        <dbReference type="ARBA" id="ARBA00023284"/>
    </source>
</evidence>
<comment type="similarity">
    <text evidence="2">Belongs to the VKOR family.</text>
</comment>
<protein>
    <submittedName>
        <fullName evidence="13">Vitamin K epoxide reductase</fullName>
    </submittedName>
</protein>
<evidence type="ECO:0000259" key="12">
    <source>
        <dbReference type="SMART" id="SM00756"/>
    </source>
</evidence>
<evidence type="ECO:0000256" key="6">
    <source>
        <dbReference type="ARBA" id="ARBA00023002"/>
    </source>
</evidence>
<gene>
    <name evidence="13" type="ORF">DEJ50_22425</name>
</gene>
<evidence type="ECO:0000256" key="3">
    <source>
        <dbReference type="ARBA" id="ARBA00022692"/>
    </source>
</evidence>
<accession>A0A5P2D609</accession>
<evidence type="ECO:0000313" key="14">
    <source>
        <dbReference type="Proteomes" id="UP000325211"/>
    </source>
</evidence>
<dbReference type="GO" id="GO:0016491">
    <property type="term" value="F:oxidoreductase activity"/>
    <property type="evidence" value="ECO:0007669"/>
    <property type="project" value="UniProtKB-KW"/>
</dbReference>
<sequence>MTSDASPDGRASAGPAPDGPAPRSLALLALCGGLVGTLASGVLTYDRIRTLEDPFFTPGCNIGPVLSCGDVMSSWQGNLLGFPNMLLGLAGFAALAGLGAALAAGAVFPRWLWRVLWGGTTAGFLFTVWLIGQCVFVIGALCPWCMAVWAVMIPLFWYVSRHLSAPGSWLRRIPHWQVPVTLYAIVAALILSEFGLR</sequence>
<dbReference type="CDD" id="cd12922">
    <property type="entry name" value="VKOR_5"/>
    <property type="match status" value="1"/>
</dbReference>
<evidence type="ECO:0000256" key="7">
    <source>
        <dbReference type="ARBA" id="ARBA00023136"/>
    </source>
</evidence>
<organism evidence="13 14">
    <name type="scientific">Streptomyces venezuelae</name>
    <dbReference type="NCBI Taxonomy" id="54571"/>
    <lineage>
        <taxon>Bacteria</taxon>
        <taxon>Bacillati</taxon>
        <taxon>Actinomycetota</taxon>
        <taxon>Actinomycetes</taxon>
        <taxon>Kitasatosporales</taxon>
        <taxon>Streptomycetaceae</taxon>
        <taxon>Streptomyces</taxon>
    </lineage>
</organism>
<evidence type="ECO:0000256" key="8">
    <source>
        <dbReference type="ARBA" id="ARBA00023157"/>
    </source>
</evidence>
<feature type="transmembrane region" description="Helical" evidence="11">
    <location>
        <begin position="178"/>
        <end position="196"/>
    </location>
</feature>
<dbReference type="GO" id="GO:0016020">
    <property type="term" value="C:membrane"/>
    <property type="evidence" value="ECO:0007669"/>
    <property type="project" value="UniProtKB-SubCell"/>
</dbReference>
<dbReference type="InterPro" id="IPR012932">
    <property type="entry name" value="VKOR"/>
</dbReference>
<evidence type="ECO:0000256" key="5">
    <source>
        <dbReference type="ARBA" id="ARBA00022989"/>
    </source>
</evidence>
<dbReference type="EMBL" id="CP029190">
    <property type="protein sequence ID" value="QES50173.1"/>
    <property type="molecule type" value="Genomic_DNA"/>
</dbReference>
<dbReference type="RefSeq" id="WP_150209761.1">
    <property type="nucleotide sequence ID" value="NZ_CP029190.1"/>
</dbReference>